<dbReference type="Gene3D" id="3.80.10.10">
    <property type="entry name" value="Ribonuclease Inhibitor"/>
    <property type="match status" value="1"/>
</dbReference>
<organism evidence="1 3">
    <name type="scientific">Didymodactylos carnosus</name>
    <dbReference type="NCBI Taxonomy" id="1234261"/>
    <lineage>
        <taxon>Eukaryota</taxon>
        <taxon>Metazoa</taxon>
        <taxon>Spiralia</taxon>
        <taxon>Gnathifera</taxon>
        <taxon>Rotifera</taxon>
        <taxon>Eurotatoria</taxon>
        <taxon>Bdelloidea</taxon>
        <taxon>Philodinida</taxon>
        <taxon>Philodinidae</taxon>
        <taxon>Didymodactylos</taxon>
    </lineage>
</organism>
<dbReference type="PANTHER" id="PTHR24114">
    <property type="entry name" value="LEUCINE RICH REPEAT FAMILY PROTEIN"/>
    <property type="match status" value="1"/>
</dbReference>
<dbReference type="InterPro" id="IPR052394">
    <property type="entry name" value="LRR-containing"/>
</dbReference>
<sequence length="94" mass="10743">MNYGKSLAENSTLEYLNISWNRLRHKGIGLFMKFLQTNIRLRTLNLSWNGFGLYAAKVFGDCMKINSTLEEINYANNQITTEAATHIVRGLSKN</sequence>
<dbReference type="AlphaFoldDB" id="A0A816GUY8"/>
<dbReference type="InterPro" id="IPR032675">
    <property type="entry name" value="LRR_dom_sf"/>
</dbReference>
<dbReference type="EMBL" id="CAJNOQ010065789">
    <property type="protein sequence ID" value="CAF1679749.1"/>
    <property type="molecule type" value="Genomic_DNA"/>
</dbReference>
<dbReference type="Proteomes" id="UP000681722">
    <property type="component" value="Unassembled WGS sequence"/>
</dbReference>
<evidence type="ECO:0000313" key="1">
    <source>
        <dbReference type="EMBL" id="CAF1679749.1"/>
    </source>
</evidence>
<protein>
    <submittedName>
        <fullName evidence="1">Uncharacterized protein</fullName>
    </submittedName>
</protein>
<dbReference type="PANTHER" id="PTHR24114:SF2">
    <property type="entry name" value="F-BOX DOMAIN-CONTAINING PROTEIN-RELATED"/>
    <property type="match status" value="1"/>
</dbReference>
<feature type="non-terminal residue" evidence="1">
    <location>
        <position position="94"/>
    </location>
</feature>
<name>A0A816GUY8_9BILA</name>
<reference evidence="1" key="1">
    <citation type="submission" date="2021-02" db="EMBL/GenBank/DDBJ databases">
        <authorList>
            <person name="Nowell W R."/>
        </authorList>
    </citation>
    <scope>NUCLEOTIDE SEQUENCE</scope>
</reference>
<evidence type="ECO:0000313" key="3">
    <source>
        <dbReference type="Proteomes" id="UP000663829"/>
    </source>
</evidence>
<dbReference type="Proteomes" id="UP000663829">
    <property type="component" value="Unassembled WGS sequence"/>
</dbReference>
<dbReference type="InterPro" id="IPR001611">
    <property type="entry name" value="Leu-rich_rpt"/>
</dbReference>
<dbReference type="Pfam" id="PF13516">
    <property type="entry name" value="LRR_6"/>
    <property type="match status" value="2"/>
</dbReference>
<dbReference type="SUPFAM" id="SSF52047">
    <property type="entry name" value="RNI-like"/>
    <property type="match status" value="1"/>
</dbReference>
<dbReference type="OrthoDB" id="120976at2759"/>
<accession>A0A816GUY8</accession>
<evidence type="ECO:0000313" key="2">
    <source>
        <dbReference type="EMBL" id="CAF4677807.1"/>
    </source>
</evidence>
<proteinExistence type="predicted"/>
<dbReference type="SMART" id="SM00368">
    <property type="entry name" value="LRR_RI"/>
    <property type="match status" value="3"/>
</dbReference>
<gene>
    <name evidence="1" type="ORF">GPM918_LOCUS46569</name>
    <name evidence="2" type="ORF">SRO942_LOCUS51002</name>
</gene>
<dbReference type="EMBL" id="CAJOBC010152712">
    <property type="protein sequence ID" value="CAF4677807.1"/>
    <property type="molecule type" value="Genomic_DNA"/>
</dbReference>
<keyword evidence="3" id="KW-1185">Reference proteome</keyword>
<comment type="caution">
    <text evidence="1">The sequence shown here is derived from an EMBL/GenBank/DDBJ whole genome shotgun (WGS) entry which is preliminary data.</text>
</comment>